<evidence type="ECO:0000313" key="2">
    <source>
        <dbReference type="Proteomes" id="UP001380365"/>
    </source>
</evidence>
<name>A0ABU8Q7Q7_9SPHN</name>
<organism evidence="1 2">
    <name type="scientific">Sphingomonas molluscorum</name>
    <dbReference type="NCBI Taxonomy" id="418184"/>
    <lineage>
        <taxon>Bacteria</taxon>
        <taxon>Pseudomonadati</taxon>
        <taxon>Pseudomonadota</taxon>
        <taxon>Alphaproteobacteria</taxon>
        <taxon>Sphingomonadales</taxon>
        <taxon>Sphingomonadaceae</taxon>
        <taxon>Sphingomonas</taxon>
    </lineage>
</organism>
<proteinExistence type="predicted"/>
<comment type="caution">
    <text evidence="1">The sequence shown here is derived from an EMBL/GenBank/DDBJ whole genome shotgun (WGS) entry which is preliminary data.</text>
</comment>
<reference evidence="1 2" key="1">
    <citation type="submission" date="2023-12" db="EMBL/GenBank/DDBJ databases">
        <title>Gut-associated functions are favored during microbiome assembly across C. elegans life.</title>
        <authorList>
            <person name="Zimmermann J."/>
        </authorList>
    </citation>
    <scope>NUCLEOTIDE SEQUENCE [LARGE SCALE GENOMIC DNA]</scope>
    <source>
        <strain evidence="1 2">JUb134</strain>
    </source>
</reference>
<keyword evidence="2" id="KW-1185">Reference proteome</keyword>
<dbReference type="EMBL" id="JBBGZA010000001">
    <property type="protein sequence ID" value="MEJ5095580.1"/>
    <property type="molecule type" value="Genomic_DNA"/>
</dbReference>
<gene>
    <name evidence="1" type="ORF">WH159_13650</name>
</gene>
<accession>A0ABU8Q7Q7</accession>
<sequence length="324" mass="36296">MSSTRKPEAGKVAALPRSRLHLQFLLDNGAEPDVVLYRDAFMREPVEASYPGRAVDLGRESLPGRSPTSVLATRRANAAYYRSVAALLQPLGIERLILFLEGEPLERFLMGLPEIRTVELWEDGLSHYTDLTSPLWYAARGAVQAAVGFYPRDILHRRIDRSTVVVRDRFERRNLVLKSPALPGEQRDALLFVGSPLVEDGIIRHTRFLTAMRKVAAASPIAVRYLPHPRENLARLRADLTGISNVEIEPNTSGLMEHAGRFGYRAYAAAISTGLLDLGRFDQSVYVPQMFGCTRMARALRQWPANPVRLVDDEQSLRGFLAQH</sequence>
<evidence type="ECO:0000313" key="1">
    <source>
        <dbReference type="EMBL" id="MEJ5095580.1"/>
    </source>
</evidence>
<dbReference type="RefSeq" id="WP_132882190.1">
    <property type="nucleotide sequence ID" value="NZ_JBBGZA010000001.1"/>
</dbReference>
<dbReference type="Proteomes" id="UP001380365">
    <property type="component" value="Unassembled WGS sequence"/>
</dbReference>
<protein>
    <submittedName>
        <fullName evidence="1">Uncharacterized protein</fullName>
    </submittedName>
</protein>